<protein>
    <submittedName>
        <fullName evidence="1">Uncharacterized protein</fullName>
    </submittedName>
</protein>
<gene>
    <name evidence="1" type="ORF">HMPREF9080_00980</name>
</gene>
<dbReference type="HOGENOM" id="CLU_3145981_0_0_6"/>
<accession>G9ZDZ6</accession>
<dbReference type="Proteomes" id="UP000004750">
    <property type="component" value="Unassembled WGS sequence"/>
</dbReference>
<reference evidence="1 2" key="1">
    <citation type="submission" date="2011-08" db="EMBL/GenBank/DDBJ databases">
        <authorList>
            <person name="Weinstock G."/>
            <person name="Sodergren E."/>
            <person name="Clifton S."/>
            <person name="Fulton L."/>
            <person name="Fulton B."/>
            <person name="Courtney L."/>
            <person name="Fronick C."/>
            <person name="Harrison M."/>
            <person name="Strong C."/>
            <person name="Farmer C."/>
            <person name="Delahaunty K."/>
            <person name="Markovic C."/>
            <person name="Hall O."/>
            <person name="Minx P."/>
            <person name="Tomlinson C."/>
            <person name="Mitreva M."/>
            <person name="Hou S."/>
            <person name="Chen J."/>
            <person name="Wollam A."/>
            <person name="Pepin K.H."/>
            <person name="Johnson M."/>
            <person name="Bhonagiri V."/>
            <person name="Zhang X."/>
            <person name="Suruliraj S."/>
            <person name="Warren W."/>
            <person name="Chinwalla A."/>
            <person name="Mardis E.R."/>
            <person name="Wilson R.K."/>
        </authorList>
    </citation>
    <scope>NUCLEOTIDE SEQUENCE [LARGE SCALE GENOMIC DNA]</scope>
    <source>
        <strain evidence="1 2">F0432</strain>
    </source>
</reference>
<name>G9ZDZ6_9GAMM</name>
<sequence length="49" mass="5643">MAPTFIPLGSPLERVYSLRSRIPKKAKMIICKLVLNLCPQFFQSRLCFS</sequence>
<comment type="caution">
    <text evidence="1">The sequence shown here is derived from an EMBL/GenBank/DDBJ whole genome shotgun (WGS) entry which is preliminary data.</text>
</comment>
<dbReference type="AlphaFoldDB" id="G9ZDZ6"/>
<proteinExistence type="predicted"/>
<feature type="non-terminal residue" evidence="1">
    <location>
        <position position="49"/>
    </location>
</feature>
<evidence type="ECO:0000313" key="1">
    <source>
        <dbReference type="EMBL" id="EHM55021.1"/>
    </source>
</evidence>
<organism evidence="1 2">
    <name type="scientific">Cardiobacterium valvarum F0432</name>
    <dbReference type="NCBI Taxonomy" id="797473"/>
    <lineage>
        <taxon>Bacteria</taxon>
        <taxon>Pseudomonadati</taxon>
        <taxon>Pseudomonadota</taxon>
        <taxon>Gammaproteobacteria</taxon>
        <taxon>Cardiobacteriales</taxon>
        <taxon>Cardiobacteriaceae</taxon>
        <taxon>Cardiobacterium</taxon>
    </lineage>
</organism>
<evidence type="ECO:0000313" key="2">
    <source>
        <dbReference type="Proteomes" id="UP000004750"/>
    </source>
</evidence>
<dbReference type="EMBL" id="AGCM01000051">
    <property type="protein sequence ID" value="EHM55021.1"/>
    <property type="molecule type" value="Genomic_DNA"/>
</dbReference>